<name>A0A9K3GPU5_9EUKA</name>
<evidence type="ECO:0000256" key="1">
    <source>
        <dbReference type="SAM" id="MobiDB-lite"/>
    </source>
</evidence>
<dbReference type="InterPro" id="IPR015661">
    <property type="entry name" value="Bub1/Mad3"/>
</dbReference>
<dbReference type="PANTHER" id="PTHR14030">
    <property type="entry name" value="MITOTIC CHECKPOINT SERINE/THREONINE-PROTEIN KINASE BUB1"/>
    <property type="match status" value="1"/>
</dbReference>
<dbReference type="GO" id="GO:0007094">
    <property type="term" value="P:mitotic spindle assembly checkpoint signaling"/>
    <property type="evidence" value="ECO:0007669"/>
    <property type="project" value="InterPro"/>
</dbReference>
<gene>
    <name evidence="3" type="ORF">KIPB_012847</name>
</gene>
<dbReference type="GO" id="GO:0004672">
    <property type="term" value="F:protein kinase activity"/>
    <property type="evidence" value="ECO:0007669"/>
    <property type="project" value="TreeGrafter"/>
</dbReference>
<evidence type="ECO:0000313" key="3">
    <source>
        <dbReference type="EMBL" id="GIQ90161.1"/>
    </source>
</evidence>
<dbReference type="EMBL" id="BDIP01005840">
    <property type="protein sequence ID" value="GIQ90161.1"/>
    <property type="molecule type" value="Genomic_DNA"/>
</dbReference>
<feature type="domain" description="BUB1 N-terminal" evidence="2">
    <location>
        <begin position="1"/>
        <end position="96"/>
    </location>
</feature>
<sequence length="196" mass="22108">MLCMLLKSSQYPLDVFAFLHKAQIGDKDATLWCDWAVALEKNGKWTKAAETYESALKRNAEPRGRVEAYQRTFTARHTEHQTKIDAEAAAKAERDSNSAVSRLAGRPVLTMRSGQSHPNLPGQRQTGLGGQAQRQAQRQRVRDEPSFDVHDDSAEAEGEKERERERERKKVKVAPKFPSLMKEAKAKRENSKAYGA</sequence>
<proteinExistence type="predicted"/>
<dbReference type="Proteomes" id="UP000265618">
    <property type="component" value="Unassembled WGS sequence"/>
</dbReference>
<feature type="compositionally biased region" description="Basic and acidic residues" evidence="1">
    <location>
        <begin position="140"/>
        <end position="168"/>
    </location>
</feature>
<evidence type="ECO:0000259" key="2">
    <source>
        <dbReference type="PROSITE" id="PS51489"/>
    </source>
</evidence>
<reference evidence="3 4" key="1">
    <citation type="journal article" date="2018" name="PLoS ONE">
        <title>The draft genome of Kipferlia bialata reveals reductive genome evolution in fornicate parasites.</title>
        <authorList>
            <person name="Tanifuji G."/>
            <person name="Takabayashi S."/>
            <person name="Kume K."/>
            <person name="Takagi M."/>
            <person name="Nakayama T."/>
            <person name="Kamikawa R."/>
            <person name="Inagaki Y."/>
            <person name="Hashimoto T."/>
        </authorList>
    </citation>
    <scope>NUCLEOTIDE SEQUENCE [LARGE SCALE GENOMIC DNA]</scope>
    <source>
        <strain evidence="3">NY0173</strain>
    </source>
</reference>
<dbReference type="PANTHER" id="PTHR14030:SF4">
    <property type="entry name" value="BUB1 KINASE, ISOFORM A-RELATED"/>
    <property type="match status" value="1"/>
</dbReference>
<comment type="caution">
    <text evidence="3">The sequence shown here is derived from an EMBL/GenBank/DDBJ whole genome shotgun (WGS) entry which is preliminary data.</text>
</comment>
<dbReference type="Pfam" id="PF08311">
    <property type="entry name" value="Mad3_BUB1_I"/>
    <property type="match status" value="1"/>
</dbReference>
<protein>
    <recommendedName>
        <fullName evidence="2">BUB1 N-terminal domain-containing protein</fullName>
    </recommendedName>
</protein>
<feature type="region of interest" description="Disordered" evidence="1">
    <location>
        <begin position="86"/>
        <end position="196"/>
    </location>
</feature>
<feature type="non-terminal residue" evidence="3">
    <location>
        <position position="1"/>
    </location>
</feature>
<organism evidence="3 4">
    <name type="scientific">Kipferlia bialata</name>
    <dbReference type="NCBI Taxonomy" id="797122"/>
    <lineage>
        <taxon>Eukaryota</taxon>
        <taxon>Metamonada</taxon>
        <taxon>Carpediemonas-like organisms</taxon>
        <taxon>Kipferlia</taxon>
    </lineage>
</organism>
<dbReference type="GO" id="GO:0032991">
    <property type="term" value="C:protein-containing complex"/>
    <property type="evidence" value="ECO:0007669"/>
    <property type="project" value="UniProtKB-ARBA"/>
</dbReference>
<feature type="compositionally biased region" description="Basic and acidic residues" evidence="1">
    <location>
        <begin position="86"/>
        <end position="96"/>
    </location>
</feature>
<accession>A0A9K3GPU5</accession>
<dbReference type="GO" id="GO:0051754">
    <property type="term" value="P:meiotic sister chromatid cohesion, centromeric"/>
    <property type="evidence" value="ECO:0007669"/>
    <property type="project" value="TreeGrafter"/>
</dbReference>
<dbReference type="AlphaFoldDB" id="A0A9K3GPU5"/>
<dbReference type="Gene3D" id="1.25.40.430">
    <property type="match status" value="1"/>
</dbReference>
<feature type="compositionally biased region" description="Basic and acidic residues" evidence="1">
    <location>
        <begin position="182"/>
        <end position="196"/>
    </location>
</feature>
<evidence type="ECO:0000313" key="4">
    <source>
        <dbReference type="Proteomes" id="UP000265618"/>
    </source>
</evidence>
<feature type="compositionally biased region" description="Low complexity" evidence="1">
    <location>
        <begin position="122"/>
        <end position="138"/>
    </location>
</feature>
<dbReference type="InterPro" id="IPR013212">
    <property type="entry name" value="Mad3/Bub1_I"/>
</dbReference>
<dbReference type="PROSITE" id="PS51489">
    <property type="entry name" value="BUB1_N"/>
    <property type="match status" value="1"/>
</dbReference>
<keyword evidence="4" id="KW-1185">Reference proteome</keyword>